<proteinExistence type="predicted"/>
<keyword evidence="5" id="KW-1185">Reference proteome</keyword>
<evidence type="ECO:0000256" key="1">
    <source>
        <dbReference type="SAM" id="MobiDB-lite"/>
    </source>
</evidence>
<reference evidence="4" key="1">
    <citation type="submission" date="2020-10" db="EMBL/GenBank/DDBJ databases">
        <title>Unveiling of a novel bifunctional photoreceptor, Dualchrome1, isolated from a cosmopolitan green alga.</title>
        <authorList>
            <person name="Suzuki S."/>
            <person name="Kawachi M."/>
        </authorList>
    </citation>
    <scope>NUCLEOTIDE SEQUENCE</scope>
    <source>
        <strain evidence="4">NIES 2893</strain>
    </source>
</reference>
<sequence length="610" mass="66207">MMMSRVLMSSAVLALAAASHANTAQAFWGQAAAPAVDKQATVGTAMVASESCPNVGLSARDTALYAVHSQGDATQQSNLQTADQARYQCATTIPGPTAEEPAAILHYGFDAEKQQLHLAIEADLGENGWMSLAFPTTGRGMAPADAVIAYRPSATEDYKVGTFAVNGLARFFIQPDEQALLSSGLEMGTRPNGRTLLYFTRNLANGGRVSIDPESTVAINYAYGTGPEINYHGPRARGLVRVPINRVVVKPMATALNELGVEAPVEAKTAISEEPLEPLDAEMPLDDAEMPLDADMPLDAEMDAMLEASGVDAAEMDAVAEEAVAEEAAAVAESEPESEPEAQPEVQITWEEEESAPGIPLAEDALAELDAAVKIEEEMMDPMNDELVKEEAMSILSTIDEMSSQEKNSCPDTMARLEKLENDFDMLKKNNIKARQEARERVATQQEVNSRIVHEIAVLRDLLDVDEDSHLVQAVSTATRMAQGGEPVVRAMSGPSQYDANKPSIHVTLGGDAPKKLRPQDAHMKKLHPDGRRRQLLSSDDDVPDCCIEMEARIDDLEARLQGMKNARVRDIRVKEDSEQRQNEINSAIVGELHHLRRAVQDIMAEHKEP</sequence>
<dbReference type="EMBL" id="BNJQ01000007">
    <property type="protein sequence ID" value="GHP04267.1"/>
    <property type="molecule type" value="Genomic_DNA"/>
</dbReference>
<dbReference type="Proteomes" id="UP000660262">
    <property type="component" value="Unassembled WGS sequence"/>
</dbReference>
<feature type="domain" description="DOMON" evidence="3">
    <location>
        <begin position="101"/>
        <end position="224"/>
    </location>
</feature>
<feature type="chain" id="PRO_5032769134" description="DOMON domain-containing protein" evidence="2">
    <location>
        <begin position="27"/>
        <end position="610"/>
    </location>
</feature>
<gene>
    <name evidence="4" type="ORF">PPROV_000302100</name>
</gene>
<evidence type="ECO:0000313" key="5">
    <source>
        <dbReference type="Proteomes" id="UP000660262"/>
    </source>
</evidence>
<dbReference type="AlphaFoldDB" id="A0A830HGQ7"/>
<dbReference type="CDD" id="cd09631">
    <property type="entry name" value="DOMON_DOH"/>
    <property type="match status" value="1"/>
</dbReference>
<comment type="caution">
    <text evidence="4">The sequence shown here is derived from an EMBL/GenBank/DDBJ whole genome shotgun (WGS) entry which is preliminary data.</text>
</comment>
<name>A0A830HGQ7_9CHLO</name>
<dbReference type="InterPro" id="IPR045266">
    <property type="entry name" value="DOH_DOMON"/>
</dbReference>
<keyword evidence="2" id="KW-0732">Signal</keyword>
<dbReference type="InterPro" id="IPR005018">
    <property type="entry name" value="DOMON_domain"/>
</dbReference>
<dbReference type="PROSITE" id="PS50836">
    <property type="entry name" value="DOMON"/>
    <property type="match status" value="1"/>
</dbReference>
<feature type="signal peptide" evidence="2">
    <location>
        <begin position="1"/>
        <end position="26"/>
    </location>
</feature>
<feature type="region of interest" description="Disordered" evidence="1">
    <location>
        <begin position="326"/>
        <end position="348"/>
    </location>
</feature>
<protein>
    <recommendedName>
        <fullName evidence="3">DOMON domain-containing protein</fullName>
    </recommendedName>
</protein>
<organism evidence="4 5">
    <name type="scientific">Pycnococcus provasolii</name>
    <dbReference type="NCBI Taxonomy" id="41880"/>
    <lineage>
        <taxon>Eukaryota</taxon>
        <taxon>Viridiplantae</taxon>
        <taxon>Chlorophyta</taxon>
        <taxon>Pseudoscourfieldiophyceae</taxon>
        <taxon>Pseudoscourfieldiales</taxon>
        <taxon>Pycnococcaceae</taxon>
        <taxon>Pycnococcus</taxon>
    </lineage>
</organism>
<accession>A0A830HGQ7</accession>
<evidence type="ECO:0000259" key="3">
    <source>
        <dbReference type="PROSITE" id="PS50836"/>
    </source>
</evidence>
<evidence type="ECO:0000313" key="4">
    <source>
        <dbReference type="EMBL" id="GHP04267.1"/>
    </source>
</evidence>
<evidence type="ECO:0000256" key="2">
    <source>
        <dbReference type="SAM" id="SignalP"/>
    </source>
</evidence>